<dbReference type="AlphaFoldDB" id="A0A7S7LT47"/>
<name>A0A7S7LT47_9BACT</name>
<dbReference type="RefSeq" id="WP_194368169.1">
    <property type="nucleotide sequence ID" value="NZ_CP054492.1"/>
</dbReference>
<reference evidence="2 3" key="1">
    <citation type="submission" date="2020-05" db="EMBL/GenBank/DDBJ databases">
        <title>Sulfurimonas marisnigri, sp. nov., and Sulfurimonas baltica, sp. nov., manganese oxide reducing chemolithoautotrophs of the class Epsilonproteobacteria isolated from the pelagic redoxclines of the Black and Baltic Seas and emended description of the genus Sulfurimonas.</title>
        <authorList>
            <person name="Henkel J.V."/>
            <person name="Laudan C."/>
            <person name="Werner J."/>
            <person name="Neu T."/>
            <person name="Plewe S."/>
            <person name="Sproer C."/>
            <person name="Bunk B."/>
            <person name="Schulz-Vogt H.N."/>
        </authorList>
    </citation>
    <scope>NUCLEOTIDE SEQUENCE [LARGE SCALE GENOMIC DNA]</scope>
    <source>
        <strain evidence="2 3">GD2</strain>
    </source>
</reference>
<dbReference type="EMBL" id="CP054492">
    <property type="protein sequence ID" value="QOY51054.1"/>
    <property type="molecule type" value="Genomic_DNA"/>
</dbReference>
<feature type="signal peptide" evidence="1">
    <location>
        <begin position="1"/>
        <end position="19"/>
    </location>
</feature>
<feature type="chain" id="PRO_5032362214" evidence="1">
    <location>
        <begin position="20"/>
        <end position="522"/>
    </location>
</feature>
<organism evidence="2 3">
    <name type="scientific">Candidatus Sulfurimonas baltica</name>
    <dbReference type="NCBI Taxonomy" id="2740404"/>
    <lineage>
        <taxon>Bacteria</taxon>
        <taxon>Pseudomonadati</taxon>
        <taxon>Campylobacterota</taxon>
        <taxon>Epsilonproteobacteria</taxon>
        <taxon>Campylobacterales</taxon>
        <taxon>Sulfurimonadaceae</taxon>
        <taxon>Sulfurimonas</taxon>
    </lineage>
</organism>
<gene>
    <name evidence="2" type="ORF">HUE88_07845</name>
</gene>
<evidence type="ECO:0000256" key="1">
    <source>
        <dbReference type="SAM" id="SignalP"/>
    </source>
</evidence>
<keyword evidence="3" id="KW-1185">Reference proteome</keyword>
<dbReference type="InterPro" id="IPR021803">
    <property type="entry name" value="DUF3373"/>
</dbReference>
<proteinExistence type="predicted"/>
<dbReference type="KEGG" id="sbal:HUE88_07845"/>
<evidence type="ECO:0000313" key="3">
    <source>
        <dbReference type="Proteomes" id="UP000593994"/>
    </source>
</evidence>
<protein>
    <submittedName>
        <fullName evidence="2">DUF3373 family protein</fullName>
    </submittedName>
</protein>
<evidence type="ECO:0000313" key="2">
    <source>
        <dbReference type="EMBL" id="QOY51054.1"/>
    </source>
</evidence>
<dbReference type="Proteomes" id="UP000593994">
    <property type="component" value="Chromosome"/>
</dbReference>
<dbReference type="Pfam" id="PF11853">
    <property type="entry name" value="DUF3373"/>
    <property type="match status" value="1"/>
</dbReference>
<accession>A0A7S7LT47</accession>
<keyword evidence="1" id="KW-0732">Signal</keyword>
<sequence>MKLSTITISLLLAGSTLFAGELEDLKAQMNLIQEKLEKAEKDRAELWEVSEKVETKAFSNKLSWSADLGFRVDSFSFDNNGMGNNIGTQFVDPVPGDGLTTADKAAAREYAFPQEKKWDPHYSGSLKLDAKAQFTNDTSFNGRMIINWSSQNEQRLCILSPQNIGDELPSASSTKFRAIDLDRAYFDYKFNKDGAVPMIASLGILPTTGGLSLNMMEDKPRKSVFPSIMFESNVQGAILTGDLSKVTGMDKTYLRAIYGKAFTLNDDGYYYQCNRENIQNINVMGLFLETELPLFGVENTFWIGINKNADIKATPFLFGSSTANVLYNTSIVTQKNLGDITNYGFGIEATSMADGKLDAFFHYAISDPDSNGECVNYSTNALTNCASSTIGNVRNPGGYYESIAGGTLLQDNGSALYLGVKYDTKSSWETKLGYEFNMGDESWWSATQGSEDPFNKLATRGTVHEAYVIQPITNNISARFGYLRIQSDYTGTGLHFGTTTGADSLKQDSVQENFYLKVNAFF</sequence>